<dbReference type="InterPro" id="IPR036383">
    <property type="entry name" value="TSP1_rpt_sf"/>
</dbReference>
<dbReference type="SMART" id="SM01048">
    <property type="entry name" value="C6"/>
    <property type="match status" value="1"/>
</dbReference>
<feature type="domain" description="C6" evidence="2">
    <location>
        <begin position="225"/>
        <end position="317"/>
    </location>
</feature>
<sequence>MIFYTLPIFLGFLTISAADCPACPSGGVWTAWQTVSSCTAPCGGCGWMVQKRTCSSRRWGCPCDGPYSRKRQCPTTPCPGPSEPCCAAAPLKNGQCIAPLPNPAPYNVTCAQNADICWCPEGTTQSGIWSAWSNVGTCTKTCGLCGTIKQTRTCLSEAWGCPCNALPTQTKDCPITPCPASAASACCKSYTVLTNTGGSTNSSTWKQVCGITLPDDPTYPNNCHCTDCTAAKITKVPAGGKYSAFTSAGVTSTPFTSCPNVYKASCMAGDGKQASIELNGGTLPSVSGTPSVELDLTCASNGSGWEYNGKIITKIGCLIG</sequence>
<accession>A0AAF3J4I5</accession>
<feature type="chain" id="PRO_5042021316" evidence="1">
    <location>
        <begin position="19"/>
        <end position="320"/>
    </location>
</feature>
<evidence type="ECO:0000313" key="3">
    <source>
        <dbReference type="Proteomes" id="UP000887575"/>
    </source>
</evidence>
<evidence type="ECO:0000256" key="1">
    <source>
        <dbReference type="SAM" id="SignalP"/>
    </source>
</evidence>
<dbReference type="PANTHER" id="PTHR31507:SF3">
    <property type="entry name" value="TIL DOMAIN-CONTAINING PROTEIN"/>
    <property type="match status" value="1"/>
</dbReference>
<dbReference type="Proteomes" id="UP000887575">
    <property type="component" value="Unassembled WGS sequence"/>
</dbReference>
<dbReference type="PROSITE" id="PS50092">
    <property type="entry name" value="TSP1"/>
    <property type="match status" value="2"/>
</dbReference>
<reference evidence="4" key="1">
    <citation type="submission" date="2024-02" db="UniProtKB">
        <authorList>
            <consortium name="WormBaseParasite"/>
        </authorList>
    </citation>
    <scope>IDENTIFICATION</scope>
</reference>
<dbReference type="InterPro" id="IPR000884">
    <property type="entry name" value="TSP1_rpt"/>
</dbReference>
<dbReference type="SMART" id="SM00209">
    <property type="entry name" value="TSP1"/>
    <property type="match status" value="2"/>
</dbReference>
<keyword evidence="3" id="KW-1185">Reference proteome</keyword>
<dbReference type="InterPro" id="IPR002601">
    <property type="entry name" value="C6_domain"/>
</dbReference>
<evidence type="ECO:0000259" key="2">
    <source>
        <dbReference type="SMART" id="SM01048"/>
    </source>
</evidence>
<feature type="signal peptide" evidence="1">
    <location>
        <begin position="1"/>
        <end position="18"/>
    </location>
</feature>
<dbReference type="SUPFAM" id="SSF82895">
    <property type="entry name" value="TSP-1 type 1 repeat"/>
    <property type="match status" value="1"/>
</dbReference>
<organism evidence="3 4">
    <name type="scientific">Mesorhabditis belari</name>
    <dbReference type="NCBI Taxonomy" id="2138241"/>
    <lineage>
        <taxon>Eukaryota</taxon>
        <taxon>Metazoa</taxon>
        <taxon>Ecdysozoa</taxon>
        <taxon>Nematoda</taxon>
        <taxon>Chromadorea</taxon>
        <taxon>Rhabditida</taxon>
        <taxon>Rhabditina</taxon>
        <taxon>Rhabditomorpha</taxon>
        <taxon>Rhabditoidea</taxon>
        <taxon>Rhabditidae</taxon>
        <taxon>Mesorhabditinae</taxon>
        <taxon>Mesorhabditis</taxon>
    </lineage>
</organism>
<keyword evidence="1" id="KW-0732">Signal</keyword>
<proteinExistence type="predicted"/>
<evidence type="ECO:0000313" key="4">
    <source>
        <dbReference type="WBParaSite" id="MBELARI_LOCUS15700"/>
    </source>
</evidence>
<dbReference type="WBParaSite" id="MBELARI_LOCUS15700">
    <property type="protein sequence ID" value="MBELARI_LOCUS15700"/>
    <property type="gene ID" value="MBELARI_LOCUS15700"/>
</dbReference>
<dbReference type="AlphaFoldDB" id="A0AAF3J4I5"/>
<dbReference type="Gene3D" id="2.20.100.10">
    <property type="entry name" value="Thrombospondin type-1 (TSP1) repeat"/>
    <property type="match status" value="1"/>
</dbReference>
<dbReference type="PANTHER" id="PTHR31507">
    <property type="entry name" value="PROTEIN CBG15923"/>
    <property type="match status" value="1"/>
</dbReference>
<protein>
    <submittedName>
        <fullName evidence="4">C6 domain-containing protein</fullName>
    </submittedName>
</protein>
<name>A0AAF3J4I5_9BILA</name>